<proteinExistence type="predicted"/>
<name>K1XJA3_9BACT</name>
<gene>
    <name evidence="2" type="ORF">ACD_78C00059G0003</name>
</gene>
<organism evidence="2">
    <name type="scientific">uncultured bacterium</name>
    <name type="common">gcode 4</name>
    <dbReference type="NCBI Taxonomy" id="1234023"/>
    <lineage>
        <taxon>Bacteria</taxon>
        <taxon>environmental samples</taxon>
    </lineage>
</organism>
<sequence>MRWEERESYFQTHTFFMELGELFEAYYECRRNKRGTANALAFELDYESSLLKLYEEVQDGTYCVGKSIAFIVDKPVKREIFAGDFRDRIIHHYIIRKLNPTFEKLFIHDSYSCREWKGTLFGIRRIDRFIRQATANHTKDAYILKLDIQGFFMSIDRNLLLSQILHIIDGKYQWDDKGELFRLCEKVIGNDPTKNCTIKGKRENWAGLPKSKSLFFSAPGVGLPIGNLTSQIFANLYLHELDLFVKKNLKIRYYGRYVDDFVLIHEDPEYLKEAIVSIRTFLSECLKLELHPKKIHFHHASKGVAFLGAYIKPYRIYVGKRTKGSFFETIEEINRMICWNTGILRDAKIQKLFLSSINSYLGLMRHYDSFTIRKKLLFSLHASFWNHFYISEQYRLVVAKTRECPRELHIL</sequence>
<dbReference type="EMBL" id="AMFJ01034059">
    <property type="protein sequence ID" value="EKD30445.1"/>
    <property type="molecule type" value="Genomic_DNA"/>
</dbReference>
<dbReference type="PANTHER" id="PTHR34047">
    <property type="entry name" value="NUCLEAR INTRON MATURASE 1, MITOCHONDRIAL-RELATED"/>
    <property type="match status" value="1"/>
</dbReference>
<dbReference type="CDD" id="cd01646">
    <property type="entry name" value="RT_Bac_retron_I"/>
    <property type="match status" value="1"/>
</dbReference>
<evidence type="ECO:0000313" key="2">
    <source>
        <dbReference type="EMBL" id="EKD30445.1"/>
    </source>
</evidence>
<dbReference type="Pfam" id="PF00078">
    <property type="entry name" value="RVT_1"/>
    <property type="match status" value="1"/>
</dbReference>
<dbReference type="InterPro" id="IPR043502">
    <property type="entry name" value="DNA/RNA_pol_sf"/>
</dbReference>
<dbReference type="PROSITE" id="PS50878">
    <property type="entry name" value="RT_POL"/>
    <property type="match status" value="1"/>
</dbReference>
<comment type="caution">
    <text evidence="2">The sequence shown here is derived from an EMBL/GenBank/DDBJ whole genome shotgun (WGS) entry which is preliminary data.</text>
</comment>
<accession>K1XJA3</accession>
<dbReference type="InterPro" id="IPR051083">
    <property type="entry name" value="GrpII_Intron_Splice-Mob/Def"/>
</dbReference>
<dbReference type="AlphaFoldDB" id="K1XJA3"/>
<dbReference type="SUPFAM" id="SSF56672">
    <property type="entry name" value="DNA/RNA polymerases"/>
    <property type="match status" value="1"/>
</dbReference>
<dbReference type="InterPro" id="IPR000477">
    <property type="entry name" value="RT_dom"/>
</dbReference>
<dbReference type="PANTHER" id="PTHR34047:SF8">
    <property type="entry name" value="PROTEIN YKFC"/>
    <property type="match status" value="1"/>
</dbReference>
<protein>
    <recommendedName>
        <fullName evidence="1">Reverse transcriptase domain-containing protein</fullName>
    </recommendedName>
</protein>
<feature type="domain" description="Reverse transcriptase" evidence="1">
    <location>
        <begin position="1"/>
        <end position="311"/>
    </location>
</feature>
<evidence type="ECO:0000259" key="1">
    <source>
        <dbReference type="PROSITE" id="PS50878"/>
    </source>
</evidence>
<reference evidence="2" key="1">
    <citation type="journal article" date="2012" name="Science">
        <title>Fermentation, hydrogen, and sulfur metabolism in multiple uncultivated bacterial phyla.</title>
        <authorList>
            <person name="Wrighton K.C."/>
            <person name="Thomas B.C."/>
            <person name="Sharon I."/>
            <person name="Miller C.S."/>
            <person name="Castelle C.J."/>
            <person name="VerBerkmoes N.C."/>
            <person name="Wilkins M.J."/>
            <person name="Hettich R.L."/>
            <person name="Lipton M.S."/>
            <person name="Williams K.H."/>
            <person name="Long P.E."/>
            <person name="Banfield J.F."/>
        </authorList>
    </citation>
    <scope>NUCLEOTIDE SEQUENCE [LARGE SCALE GENOMIC DNA]</scope>
</reference>